<evidence type="ECO:0008006" key="4">
    <source>
        <dbReference type="Google" id="ProtNLM"/>
    </source>
</evidence>
<accession>A0A3B0C8Q9</accession>
<keyword evidence="1" id="KW-0732">Signal</keyword>
<feature type="chain" id="PRO_5017356611" description="Lipocalin-like domain-containing protein" evidence="1">
    <location>
        <begin position="22"/>
        <end position="263"/>
    </location>
</feature>
<dbReference type="PROSITE" id="PS51257">
    <property type="entry name" value="PROKAR_LIPOPROTEIN"/>
    <property type="match status" value="1"/>
</dbReference>
<feature type="signal peptide" evidence="1">
    <location>
        <begin position="1"/>
        <end position="21"/>
    </location>
</feature>
<protein>
    <recommendedName>
        <fullName evidence="4">Lipocalin-like domain-containing protein</fullName>
    </recommendedName>
</protein>
<reference evidence="2 3" key="1">
    <citation type="submission" date="2018-10" db="EMBL/GenBank/DDBJ databases">
        <title>Ulvibacterium marinum gen. nov., sp. nov., a novel marine bacterium of the family Flavobacteriaceae, isolated from a culture of the green alga Ulva prolifera.</title>
        <authorList>
            <person name="Zhang Z."/>
        </authorList>
    </citation>
    <scope>NUCLEOTIDE SEQUENCE [LARGE SCALE GENOMIC DNA]</scope>
    <source>
        <strain evidence="2 3">CCMM003</strain>
    </source>
</reference>
<proteinExistence type="predicted"/>
<gene>
    <name evidence="2" type="ORF">D7Z94_09205</name>
</gene>
<dbReference type="RefSeq" id="WP_120711268.1">
    <property type="nucleotide sequence ID" value="NZ_RBCJ01000002.1"/>
</dbReference>
<dbReference type="Proteomes" id="UP000276603">
    <property type="component" value="Unassembled WGS sequence"/>
</dbReference>
<sequence>MNKLMNLSKRYALFYAVALFALGCSNDSDDNNQDFEFTQAEVKTILETDGVSSVADSVISELYMGNSAKSAKNEECYSATYNDTGFNVTFNNCVLNGTENVNGTLNIVYANENESASFTATYTDFYVGEIKINGTRSFTLGGNSEGNSISFTVTSDMTLTLADDSVIAENGTQTLGFVFGQSLAESVFTVSGNWTLLLDGNTYKVAVGTTLEGNLGCGYLNKGIMTVDKNGLAVAIDFGDGSCDDKATVTYPDGTTEDISLKD</sequence>
<comment type="caution">
    <text evidence="2">The sequence shown here is derived from an EMBL/GenBank/DDBJ whole genome shotgun (WGS) entry which is preliminary data.</text>
</comment>
<evidence type="ECO:0000256" key="1">
    <source>
        <dbReference type="SAM" id="SignalP"/>
    </source>
</evidence>
<evidence type="ECO:0000313" key="3">
    <source>
        <dbReference type="Proteomes" id="UP000276603"/>
    </source>
</evidence>
<dbReference type="EMBL" id="RBCJ01000002">
    <property type="protein sequence ID" value="RKN81111.1"/>
    <property type="molecule type" value="Genomic_DNA"/>
</dbReference>
<evidence type="ECO:0000313" key="2">
    <source>
        <dbReference type="EMBL" id="RKN81111.1"/>
    </source>
</evidence>
<name>A0A3B0C8Q9_9FLAO</name>
<organism evidence="2 3">
    <name type="scientific">Ulvibacterium marinum</name>
    <dbReference type="NCBI Taxonomy" id="2419782"/>
    <lineage>
        <taxon>Bacteria</taxon>
        <taxon>Pseudomonadati</taxon>
        <taxon>Bacteroidota</taxon>
        <taxon>Flavobacteriia</taxon>
        <taxon>Flavobacteriales</taxon>
        <taxon>Flavobacteriaceae</taxon>
        <taxon>Ulvibacterium</taxon>
    </lineage>
</organism>
<dbReference type="AlphaFoldDB" id="A0A3B0C8Q9"/>
<keyword evidence="3" id="KW-1185">Reference proteome</keyword>
<dbReference type="OrthoDB" id="1114031at2"/>